<accession>X1T4A4</accession>
<protein>
    <submittedName>
        <fullName evidence="1">Uncharacterized protein</fullName>
    </submittedName>
</protein>
<comment type="caution">
    <text evidence="1">The sequence shown here is derived from an EMBL/GenBank/DDBJ whole genome shotgun (WGS) entry which is preliminary data.</text>
</comment>
<proteinExistence type="predicted"/>
<name>X1T4A4_9ZZZZ</name>
<sequence>GRAWFIVGKFNIPDPEWAALTEREEIGVRRVLRGYMKRRNKRIKNVLRFKGRNTFVFVKRETMYRIIDYVDKRLYEPEPAGVLAFPLKSETR</sequence>
<reference evidence="1" key="1">
    <citation type="journal article" date="2014" name="Front. Microbiol.">
        <title>High frequency of phylogenetically diverse reductive dehalogenase-homologous genes in deep subseafloor sedimentary metagenomes.</title>
        <authorList>
            <person name="Kawai M."/>
            <person name="Futagami T."/>
            <person name="Toyoda A."/>
            <person name="Takaki Y."/>
            <person name="Nishi S."/>
            <person name="Hori S."/>
            <person name="Arai W."/>
            <person name="Tsubouchi T."/>
            <person name="Morono Y."/>
            <person name="Uchiyama I."/>
            <person name="Ito T."/>
            <person name="Fujiyama A."/>
            <person name="Inagaki F."/>
            <person name="Takami H."/>
        </authorList>
    </citation>
    <scope>NUCLEOTIDE SEQUENCE</scope>
    <source>
        <strain evidence="1">Expedition CK06-06</strain>
    </source>
</reference>
<evidence type="ECO:0000313" key="1">
    <source>
        <dbReference type="EMBL" id="GAI74859.1"/>
    </source>
</evidence>
<dbReference type="AlphaFoldDB" id="X1T4A4"/>
<dbReference type="EMBL" id="BARW01012982">
    <property type="protein sequence ID" value="GAI74859.1"/>
    <property type="molecule type" value="Genomic_DNA"/>
</dbReference>
<feature type="non-terminal residue" evidence="1">
    <location>
        <position position="1"/>
    </location>
</feature>
<gene>
    <name evidence="1" type="ORF">S12H4_24098</name>
</gene>
<organism evidence="1">
    <name type="scientific">marine sediment metagenome</name>
    <dbReference type="NCBI Taxonomy" id="412755"/>
    <lineage>
        <taxon>unclassified sequences</taxon>
        <taxon>metagenomes</taxon>
        <taxon>ecological metagenomes</taxon>
    </lineage>
</organism>